<protein>
    <submittedName>
        <fullName evidence="1">DUF2505 domain-containing protein</fullName>
    </submittedName>
</protein>
<dbReference type="RefSeq" id="WP_304602227.1">
    <property type="nucleotide sequence ID" value="NZ_JAUQYO010000001.1"/>
</dbReference>
<dbReference type="Proteomes" id="UP001232536">
    <property type="component" value="Unassembled WGS sequence"/>
</dbReference>
<proteinExistence type="predicted"/>
<keyword evidence="2" id="KW-1185">Reference proteome</keyword>
<dbReference type="Pfam" id="PF10698">
    <property type="entry name" value="DUF2505"/>
    <property type="match status" value="1"/>
</dbReference>
<gene>
    <name evidence="1" type="ORF">Q6348_15145</name>
</gene>
<dbReference type="InterPro" id="IPR019639">
    <property type="entry name" value="DUF2505"/>
</dbReference>
<accession>A0ABT9DCC5</accession>
<organism evidence="1 2">
    <name type="scientific">Actinotalea lenta</name>
    <dbReference type="NCBI Taxonomy" id="3064654"/>
    <lineage>
        <taxon>Bacteria</taxon>
        <taxon>Bacillati</taxon>
        <taxon>Actinomycetota</taxon>
        <taxon>Actinomycetes</taxon>
        <taxon>Micrococcales</taxon>
        <taxon>Cellulomonadaceae</taxon>
        <taxon>Actinotalea</taxon>
    </lineage>
</organism>
<reference evidence="1 2" key="1">
    <citation type="submission" date="2023-07" db="EMBL/GenBank/DDBJ databases">
        <title>Description of novel actinomycetes strains, isolated from tidal flat sediment.</title>
        <authorList>
            <person name="Lu C."/>
        </authorList>
    </citation>
    <scope>NUCLEOTIDE SEQUENCE [LARGE SCALE GENOMIC DNA]</scope>
    <source>
        <strain evidence="1 2">SYSU T00b441</strain>
    </source>
</reference>
<sequence>MHVTAEARFGADPQTVAAMFADEGFVRAKVEASGALSHTAGVVGDPDSGFTVTTRRQMPTDSIPVQFRSLVGGTLEVRQVEAWEPAGSDGRHGTVVVEVTGAPVRLTGTMHLTGDAAGSTMAVAGELRASIPLFGAAVEKAMAEAVLAALTAEEGAARSWLARPDPAP</sequence>
<name>A0ABT9DCC5_9CELL</name>
<comment type="caution">
    <text evidence="1">The sequence shown here is derived from an EMBL/GenBank/DDBJ whole genome shotgun (WGS) entry which is preliminary data.</text>
</comment>
<evidence type="ECO:0000313" key="1">
    <source>
        <dbReference type="EMBL" id="MDO8108532.1"/>
    </source>
</evidence>
<evidence type="ECO:0000313" key="2">
    <source>
        <dbReference type="Proteomes" id="UP001232536"/>
    </source>
</evidence>
<dbReference type="SUPFAM" id="SSF55961">
    <property type="entry name" value="Bet v1-like"/>
    <property type="match status" value="1"/>
</dbReference>
<dbReference type="EMBL" id="JAUQYP010000002">
    <property type="protein sequence ID" value="MDO8108532.1"/>
    <property type="molecule type" value="Genomic_DNA"/>
</dbReference>